<dbReference type="InterPro" id="IPR000182">
    <property type="entry name" value="GNAT_dom"/>
</dbReference>
<dbReference type="Proteomes" id="UP001161391">
    <property type="component" value="Unassembled WGS sequence"/>
</dbReference>
<reference evidence="2" key="1">
    <citation type="journal article" date="2014" name="Int. J. Syst. Evol. Microbiol.">
        <title>Complete genome of a new Firmicutes species belonging to the dominant human colonic microbiota ('Ruminococcus bicirculans') reveals two chromosomes and a selective capacity to utilize plant glucans.</title>
        <authorList>
            <consortium name="NISC Comparative Sequencing Program"/>
            <person name="Wegmann U."/>
            <person name="Louis P."/>
            <person name="Goesmann A."/>
            <person name="Henrissat B."/>
            <person name="Duncan S.H."/>
            <person name="Flint H.J."/>
        </authorList>
    </citation>
    <scope>NUCLEOTIDE SEQUENCE</scope>
    <source>
        <strain evidence="2">NBRC 108219</strain>
    </source>
</reference>
<sequence length="174" mass="19421">MQLKPTLETERLILRPLDIVRDIDAVCEAYAHAPTMRYLGGKTMDRAQTWRSIAMMLGHHQVRGYSFLSVIEKETGQWVGRVGPWFPEGWPAPEVGWTIHPAHTRKGYAKEAGRACLDYVRDGLGWSSVIHVIADGNIGSEKTAEALGSRRLYALEDGIPGVTTDLCHVYGQDF</sequence>
<evidence type="ECO:0000313" key="2">
    <source>
        <dbReference type="EMBL" id="GLQ22615.1"/>
    </source>
</evidence>
<proteinExistence type="predicted"/>
<dbReference type="Pfam" id="PF13302">
    <property type="entry name" value="Acetyltransf_3"/>
    <property type="match status" value="1"/>
</dbReference>
<organism evidence="2 3">
    <name type="scientific">Algimonas ampicilliniresistens</name>
    <dbReference type="NCBI Taxonomy" id="1298735"/>
    <lineage>
        <taxon>Bacteria</taxon>
        <taxon>Pseudomonadati</taxon>
        <taxon>Pseudomonadota</taxon>
        <taxon>Alphaproteobacteria</taxon>
        <taxon>Maricaulales</taxon>
        <taxon>Robiginitomaculaceae</taxon>
        <taxon>Algimonas</taxon>
    </lineage>
</organism>
<evidence type="ECO:0000259" key="1">
    <source>
        <dbReference type="Pfam" id="PF13302"/>
    </source>
</evidence>
<reference evidence="2" key="2">
    <citation type="submission" date="2023-01" db="EMBL/GenBank/DDBJ databases">
        <title>Draft genome sequence of Algimonas ampicilliniresistens strain NBRC 108219.</title>
        <authorList>
            <person name="Sun Q."/>
            <person name="Mori K."/>
        </authorList>
    </citation>
    <scope>NUCLEOTIDE SEQUENCE</scope>
    <source>
        <strain evidence="2">NBRC 108219</strain>
    </source>
</reference>
<protein>
    <submittedName>
        <fullName evidence="2">N-acetyltransferase</fullName>
    </submittedName>
</protein>
<dbReference type="PANTHER" id="PTHR43792:SF1">
    <property type="entry name" value="N-ACETYLTRANSFERASE DOMAIN-CONTAINING PROTEIN"/>
    <property type="match status" value="1"/>
</dbReference>
<dbReference type="Gene3D" id="3.40.630.30">
    <property type="match status" value="1"/>
</dbReference>
<gene>
    <name evidence="2" type="ORF">GCM10007853_04890</name>
</gene>
<dbReference type="SUPFAM" id="SSF55729">
    <property type="entry name" value="Acyl-CoA N-acyltransferases (Nat)"/>
    <property type="match status" value="1"/>
</dbReference>
<evidence type="ECO:0000313" key="3">
    <source>
        <dbReference type="Proteomes" id="UP001161391"/>
    </source>
</evidence>
<dbReference type="InterPro" id="IPR051531">
    <property type="entry name" value="N-acetyltransferase"/>
</dbReference>
<keyword evidence="3" id="KW-1185">Reference proteome</keyword>
<dbReference type="PANTHER" id="PTHR43792">
    <property type="entry name" value="GNAT FAMILY, PUTATIVE (AFU_ORTHOLOGUE AFUA_3G00765)-RELATED-RELATED"/>
    <property type="match status" value="1"/>
</dbReference>
<accession>A0ABQ5V6A6</accession>
<feature type="domain" description="N-acetyltransferase" evidence="1">
    <location>
        <begin position="11"/>
        <end position="149"/>
    </location>
</feature>
<name>A0ABQ5V6A6_9PROT</name>
<dbReference type="InterPro" id="IPR016181">
    <property type="entry name" value="Acyl_CoA_acyltransferase"/>
</dbReference>
<dbReference type="EMBL" id="BSNK01000001">
    <property type="protein sequence ID" value="GLQ22615.1"/>
    <property type="molecule type" value="Genomic_DNA"/>
</dbReference>
<dbReference type="RefSeq" id="WP_284387125.1">
    <property type="nucleotide sequence ID" value="NZ_BSNK01000001.1"/>
</dbReference>
<comment type="caution">
    <text evidence="2">The sequence shown here is derived from an EMBL/GenBank/DDBJ whole genome shotgun (WGS) entry which is preliminary data.</text>
</comment>